<dbReference type="EMBL" id="RJPM01000003">
    <property type="protein sequence ID" value="RSJ76302.1"/>
    <property type="molecule type" value="Genomic_DNA"/>
</dbReference>
<feature type="domain" description="N-acetyl-beta-D-glucosaminidase N-terminal" evidence="2">
    <location>
        <begin position="3"/>
        <end position="80"/>
    </location>
</feature>
<dbReference type="Proteomes" id="UP000272213">
    <property type="component" value="Unassembled WGS sequence"/>
</dbReference>
<dbReference type="InterPro" id="IPR017853">
    <property type="entry name" value="GH"/>
</dbReference>
<dbReference type="InterPro" id="IPR041063">
    <property type="entry name" value="Glyco_H_20C_C"/>
</dbReference>
<dbReference type="InterPro" id="IPR038901">
    <property type="entry name" value="HEXDC-like"/>
</dbReference>
<name>A0A3R9KAV4_STRCR</name>
<evidence type="ECO:0000259" key="2">
    <source>
        <dbReference type="Pfam" id="PF18229"/>
    </source>
</evidence>
<dbReference type="GO" id="GO:0015929">
    <property type="term" value="F:hexosaminidase activity"/>
    <property type="evidence" value="ECO:0007669"/>
    <property type="project" value="InterPro"/>
</dbReference>
<dbReference type="InterPro" id="IPR041272">
    <property type="entry name" value="GcnA_N"/>
</dbReference>
<dbReference type="AlphaFoldDB" id="A0A3R9KAV4"/>
<organism evidence="3 4">
    <name type="scientific">Streptococcus cristatus</name>
    <dbReference type="NCBI Taxonomy" id="45634"/>
    <lineage>
        <taxon>Bacteria</taxon>
        <taxon>Bacillati</taxon>
        <taxon>Bacillota</taxon>
        <taxon>Bacilli</taxon>
        <taxon>Lactobacillales</taxon>
        <taxon>Streptococcaceae</taxon>
        <taxon>Streptococcus</taxon>
    </lineage>
</organism>
<gene>
    <name evidence="3" type="ORF">D8798_04820</name>
</gene>
<dbReference type="CDD" id="cd06565">
    <property type="entry name" value="GH20_GcnA-like"/>
    <property type="match status" value="1"/>
</dbReference>
<feature type="domain" description="Glycoside Hydrolase 20C C-terminal" evidence="1">
    <location>
        <begin position="418"/>
        <end position="603"/>
    </location>
</feature>
<dbReference type="Gene3D" id="3.20.20.80">
    <property type="entry name" value="Glycosidases"/>
    <property type="match status" value="1"/>
</dbReference>
<dbReference type="Gene3D" id="1.20.120.670">
    <property type="entry name" value="N-acetyl-b-d-glucoasminidase"/>
    <property type="match status" value="1"/>
</dbReference>
<accession>A0A3R9KAV4</accession>
<dbReference type="PANTHER" id="PTHR21040">
    <property type="entry name" value="BCDNA.GH04120"/>
    <property type="match status" value="1"/>
</dbReference>
<sequence>MATFVGLSSKQEKALARLEKYLNLGEIEVSLVPNSAVSIKVGGRQGRYQVSYHKPHQLYRALALLSAALKAGQDEVQIEERAAYEDLAYMADCSRNAVLNLNSAKKMIEVLALMGYSTFELYMEDTYEIADQPYFGYFRGRYTVAELQEIEAYAADFDMSFVPCIQTLAHLSAFVKWGVKEVQELRDVEDILLIGEEKVYNLIEGMFKTMSQLRTRKINIGMDEAHLVGLGRYLIQHGFQNRSLLMCQHLERVLDIADKYGFHCQMWSDMFFKLMSADGQYDRDVEIPEETRVYLDQLKDRVTLVYWDYYQDSEEKYNRNFQNHHKISQDIAFAGGAWKWIGFTPHNHFSRLVAIEANKACRQNHVKEVIVTGWGDNGGETSQFSILPALQIWAELAYRNDLEKLAEHFLVSTGLAFDDFMKVDLANLLPGLPENLSGINPNRYILYQDILCPLLERHIRPEEDKQHFEAAAQSLQEVSRKAGEYSYLIETQAQLNALLALKIAVTSGIQEAYRADDKPRLAELAEKDLPLLYQKVEDFAEQFSRQWQLENKIFGLDTIDIRFGGLLKRIKRAQERLQQYTTGQLDSVEELEQEILPFNDFYGDKDFAATTANQWHTIATASTIYTT</sequence>
<evidence type="ECO:0000313" key="3">
    <source>
        <dbReference type="EMBL" id="RSJ76302.1"/>
    </source>
</evidence>
<dbReference type="PANTHER" id="PTHR21040:SF8">
    <property type="entry name" value="BCDNA.GH04120"/>
    <property type="match status" value="1"/>
</dbReference>
<proteinExistence type="predicted"/>
<dbReference type="Pfam" id="PF18088">
    <property type="entry name" value="Glyco_H_20C_C"/>
    <property type="match status" value="1"/>
</dbReference>
<dbReference type="RefSeq" id="WP_125382749.1">
    <property type="nucleotide sequence ID" value="NZ_RJPM01000003.1"/>
</dbReference>
<comment type="caution">
    <text evidence="3">The sequence shown here is derived from an EMBL/GenBank/DDBJ whole genome shotgun (WGS) entry which is preliminary data.</text>
</comment>
<dbReference type="Pfam" id="PF18229">
    <property type="entry name" value="GcnA_N"/>
    <property type="match status" value="1"/>
</dbReference>
<evidence type="ECO:0000313" key="4">
    <source>
        <dbReference type="Proteomes" id="UP000272213"/>
    </source>
</evidence>
<evidence type="ECO:0000259" key="1">
    <source>
        <dbReference type="Pfam" id="PF18088"/>
    </source>
</evidence>
<reference evidence="3 4" key="1">
    <citation type="submission" date="2018-11" db="EMBL/GenBank/DDBJ databases">
        <title>Species Designations Belie Phenotypic and Genotypic Heterogeneity in Oral Streptococci.</title>
        <authorList>
            <person name="Velsko I."/>
        </authorList>
    </citation>
    <scope>NUCLEOTIDE SEQUENCE [LARGE SCALE GENOMIC DNA]</scope>
    <source>
        <strain evidence="3 4">BCA6</strain>
    </source>
</reference>
<dbReference type="Gene3D" id="3.30.160.230">
    <property type="entry name" value="N-acetyl-beta-d-glucosaminidase"/>
    <property type="match status" value="1"/>
</dbReference>
<dbReference type="SUPFAM" id="SSF51445">
    <property type="entry name" value="(Trans)glycosidases"/>
    <property type="match status" value="1"/>
</dbReference>
<keyword evidence="3" id="KW-0378">Hydrolase</keyword>
<protein>
    <submittedName>
        <fullName evidence="3">Glycosyl hydrolase family 20, catalytic domain</fullName>
    </submittedName>
</protein>